<dbReference type="InterPro" id="IPR006675">
    <property type="entry name" value="HDIG_dom"/>
</dbReference>
<feature type="domain" description="HD" evidence="2">
    <location>
        <begin position="19"/>
        <end position="129"/>
    </location>
</feature>
<dbReference type="InterPro" id="IPR003607">
    <property type="entry name" value="HD/PDEase_dom"/>
</dbReference>
<dbReference type="Gene3D" id="1.10.3210.10">
    <property type="entry name" value="Hypothetical protein af1432"/>
    <property type="match status" value="1"/>
</dbReference>
<dbReference type="PANTHER" id="PTHR38659:SF2">
    <property type="entry name" value="HDIG DOMAIN PROTEIN"/>
    <property type="match status" value="1"/>
</dbReference>
<dbReference type="NCBIfam" id="TIGR00277">
    <property type="entry name" value="HDIG"/>
    <property type="match status" value="1"/>
</dbReference>
<evidence type="ECO:0000256" key="1">
    <source>
        <dbReference type="ARBA" id="ARBA00005546"/>
    </source>
</evidence>
<dbReference type="Gene3D" id="3.30.2380.10">
    <property type="entry name" value="CGI121/TPRKB"/>
    <property type="match status" value="1"/>
</dbReference>
<evidence type="ECO:0000259" key="2">
    <source>
        <dbReference type="PROSITE" id="PS51831"/>
    </source>
</evidence>
<dbReference type="Pfam" id="PF08617">
    <property type="entry name" value="CGI-121"/>
    <property type="match status" value="1"/>
</dbReference>
<dbReference type="NCBIfam" id="NF011465">
    <property type="entry name" value="PRK14886.1-1"/>
    <property type="match status" value="1"/>
</dbReference>
<dbReference type="InterPro" id="IPR006674">
    <property type="entry name" value="HD_domain"/>
</dbReference>
<dbReference type="PATRIC" id="fig|1838285.3.peg.170"/>
<dbReference type="InterPro" id="IPR036504">
    <property type="entry name" value="CGI121/TPRKB_sf"/>
</dbReference>
<gene>
    <name evidence="3" type="ORF">SCAL_000167</name>
</gene>
<dbReference type="GO" id="GO:0016787">
    <property type="term" value="F:hydrolase activity"/>
    <property type="evidence" value="ECO:0007669"/>
    <property type="project" value="UniProtKB-KW"/>
</dbReference>
<dbReference type="STRING" id="1838285.SCAL_000167"/>
<proteinExistence type="inferred from homology"/>
<evidence type="ECO:0000313" key="3">
    <source>
        <dbReference type="EMBL" id="OFV68491.1"/>
    </source>
</evidence>
<dbReference type="SUPFAM" id="SSF109604">
    <property type="entry name" value="HD-domain/PDEase-like"/>
    <property type="match status" value="1"/>
</dbReference>
<name>A0A1F2PCS9_9EURY</name>
<dbReference type="InterPro" id="IPR013926">
    <property type="entry name" value="CGI121/TPRKB"/>
</dbReference>
<dbReference type="SUPFAM" id="SSF143870">
    <property type="entry name" value="PF0523-like"/>
    <property type="match status" value="1"/>
</dbReference>
<dbReference type="CDD" id="cd00077">
    <property type="entry name" value="HDc"/>
    <property type="match status" value="1"/>
</dbReference>
<dbReference type="EMBL" id="LYOS01000001">
    <property type="protein sequence ID" value="OFV68491.1"/>
    <property type="molecule type" value="Genomic_DNA"/>
</dbReference>
<dbReference type="Pfam" id="PF01966">
    <property type="entry name" value="HD"/>
    <property type="match status" value="1"/>
</dbReference>
<comment type="caution">
    <text evidence="3">The sequence shown here is derived from an EMBL/GenBank/DDBJ whole genome shotgun (WGS) entry which is preliminary data.</text>
</comment>
<dbReference type="SMART" id="SM00471">
    <property type="entry name" value="HDc"/>
    <property type="match status" value="1"/>
</dbReference>
<dbReference type="Proteomes" id="UP000186940">
    <property type="component" value="Unassembled WGS sequence"/>
</dbReference>
<dbReference type="AlphaFoldDB" id="A0A1F2PCS9"/>
<keyword evidence="4" id="KW-1185">Reference proteome</keyword>
<comment type="similarity">
    <text evidence="1">Belongs to the CGI121/TPRKB family.</text>
</comment>
<protein>
    <submittedName>
        <fullName evidence="3">Metal-dependent phosphohydrolase</fullName>
    </submittedName>
</protein>
<dbReference type="PROSITE" id="PS51831">
    <property type="entry name" value="HD"/>
    <property type="match status" value="1"/>
</dbReference>
<sequence>MNRAECIEILRQTGCNSDVIAHSIAVADLALEICDIRWKDLADRELVEAGALLHDIGRSKTQQIDHAVIGVEIGRELGLDPRILLIIERHIGAGITQDEAEALGLPAKDYLPETIEEKIVAHADNLVDDTTRITFHERIKQVEERLTEAHVNRMIKLHNEVCGRRFEPEIFCGYAKINDVKQLMKEIADIAQKHSLVIQIVDGDLVAGKEHVRSAVFKAIRSMDAGEAIASSLSLEILLYLAGTRNISKALEIGVKEGEGRVYLIIIGDEVGKDVKEEIFELLHFKEDDFSRSCENKEQLMAFFGITEEELGVAGEDKLEMLVIERGALLEVLK</sequence>
<reference evidence="3" key="1">
    <citation type="submission" date="2016-05" db="EMBL/GenBank/DDBJ databases">
        <title>Microbial consortia oxidize butane by reversing methanogenesis.</title>
        <authorList>
            <person name="Laso-Perez R."/>
            <person name="Richter M."/>
            <person name="Wegener G."/>
            <person name="Musat F."/>
        </authorList>
    </citation>
    <scope>NUCLEOTIDE SEQUENCE [LARGE SCALE GENOMIC DNA]</scope>
    <source>
        <strain evidence="3">BOX2</strain>
    </source>
</reference>
<evidence type="ECO:0000313" key="4">
    <source>
        <dbReference type="Proteomes" id="UP000186940"/>
    </source>
</evidence>
<accession>A0A1F2PCS9</accession>
<dbReference type="PANTHER" id="PTHR38659">
    <property type="entry name" value="METAL-DEPENDENT PHOSPHOHYDROLASE"/>
    <property type="match status" value="1"/>
</dbReference>
<organism evidence="3 4">
    <name type="scientific">Candidatus Syntropharchaeum caldarium</name>
    <dbReference type="NCBI Taxonomy" id="1838285"/>
    <lineage>
        <taxon>Archaea</taxon>
        <taxon>Methanobacteriati</taxon>
        <taxon>Methanobacteriota</taxon>
        <taxon>Stenosarchaea group</taxon>
        <taxon>Methanomicrobia</taxon>
        <taxon>Methanosarcinales</taxon>
        <taxon>ANME-2 cluster</taxon>
        <taxon>Candidatus Syntropharchaeum</taxon>
    </lineage>
</organism>